<dbReference type="CDD" id="cd00136">
    <property type="entry name" value="PDZ_canonical"/>
    <property type="match status" value="1"/>
</dbReference>
<dbReference type="AlphaFoldDB" id="A0A8K1C658"/>
<dbReference type="Gene3D" id="2.60.40.10">
    <property type="entry name" value="Immunoglobulins"/>
    <property type="match status" value="1"/>
</dbReference>
<keyword evidence="4" id="KW-1185">Reference proteome</keyword>
<dbReference type="Gene3D" id="2.30.42.10">
    <property type="match status" value="1"/>
</dbReference>
<gene>
    <name evidence="3" type="ORF">Poli38472_003234</name>
</gene>
<feature type="region of interest" description="Disordered" evidence="1">
    <location>
        <begin position="63"/>
        <end position="82"/>
    </location>
</feature>
<dbReference type="InterPro" id="IPR036034">
    <property type="entry name" value="PDZ_sf"/>
</dbReference>
<reference evidence="3" key="1">
    <citation type="submission" date="2019-03" db="EMBL/GenBank/DDBJ databases">
        <title>Long read genome sequence of the mycoparasitic Pythium oligandrum ATCC 38472 isolated from sugarbeet rhizosphere.</title>
        <authorList>
            <person name="Gaulin E."/>
        </authorList>
    </citation>
    <scope>NUCLEOTIDE SEQUENCE</scope>
    <source>
        <strain evidence="3">ATCC 38472_TT</strain>
    </source>
</reference>
<evidence type="ECO:0000313" key="3">
    <source>
        <dbReference type="EMBL" id="TMW57309.1"/>
    </source>
</evidence>
<name>A0A8K1C658_PYTOL</name>
<organism evidence="3 4">
    <name type="scientific">Pythium oligandrum</name>
    <name type="common">Mycoparasitic fungus</name>
    <dbReference type="NCBI Taxonomy" id="41045"/>
    <lineage>
        <taxon>Eukaryota</taxon>
        <taxon>Sar</taxon>
        <taxon>Stramenopiles</taxon>
        <taxon>Oomycota</taxon>
        <taxon>Peronosporomycetes</taxon>
        <taxon>Pythiales</taxon>
        <taxon>Pythiaceae</taxon>
        <taxon>Pythium</taxon>
    </lineage>
</organism>
<evidence type="ECO:0000313" key="4">
    <source>
        <dbReference type="Proteomes" id="UP000794436"/>
    </source>
</evidence>
<sequence length="365" mass="41509">MALTDAHAARELARYGAVRGTGRTQTLSSRGTVERSASMRGQYDYEVVFTEDRLGLTLKCHSPDELDEDETPRTVVKSTSETARHVHEGDILISVNGQSVVNLNFRDVRRLLKVASRPIRLRFRTSAENMLRYRDDSVAVETSEASYSTEDGVDSNELSSFVLPLSSDSDEEQDDDDMDSHHAVVSESFGDADSTRTTENSSILTDITDSDLKLQRHSRFSFLRKPFRRGEGVQLRSMEMHAAVIPDMPRVELALESPVKAALRVYWKEHPAAVASQVQYSRDRTMRVWKTWSGRIRRSQDNDREMLTMIYGLDFGKSYVVRIRYEFARPQFSSGEWSTPSAPVVTLDPGRIEMLRSAYSRARMY</sequence>
<accession>A0A8K1C658</accession>
<protein>
    <recommendedName>
        <fullName evidence="2">PDZ domain-containing protein</fullName>
    </recommendedName>
</protein>
<dbReference type="SUPFAM" id="SSF50156">
    <property type="entry name" value="PDZ domain-like"/>
    <property type="match status" value="1"/>
</dbReference>
<evidence type="ECO:0000256" key="1">
    <source>
        <dbReference type="SAM" id="MobiDB-lite"/>
    </source>
</evidence>
<dbReference type="PROSITE" id="PS50106">
    <property type="entry name" value="PDZ"/>
    <property type="match status" value="1"/>
</dbReference>
<comment type="caution">
    <text evidence="3">The sequence shown here is derived from an EMBL/GenBank/DDBJ whole genome shotgun (WGS) entry which is preliminary data.</text>
</comment>
<dbReference type="EMBL" id="SPLM01000144">
    <property type="protein sequence ID" value="TMW57309.1"/>
    <property type="molecule type" value="Genomic_DNA"/>
</dbReference>
<dbReference type="InterPro" id="IPR013783">
    <property type="entry name" value="Ig-like_fold"/>
</dbReference>
<proteinExistence type="predicted"/>
<evidence type="ECO:0000259" key="2">
    <source>
        <dbReference type="PROSITE" id="PS50106"/>
    </source>
</evidence>
<dbReference type="Proteomes" id="UP000794436">
    <property type="component" value="Unassembled WGS sequence"/>
</dbReference>
<feature type="domain" description="PDZ" evidence="2">
    <location>
        <begin position="32"/>
        <end position="127"/>
    </location>
</feature>
<dbReference type="OrthoDB" id="165498at2759"/>
<feature type="region of interest" description="Disordered" evidence="1">
    <location>
        <begin position="138"/>
        <end position="158"/>
    </location>
</feature>
<dbReference type="InterPro" id="IPR001478">
    <property type="entry name" value="PDZ"/>
</dbReference>